<evidence type="ECO:0000313" key="2">
    <source>
        <dbReference type="EMBL" id="OJD15098.1"/>
    </source>
</evidence>
<evidence type="ECO:0000313" key="3">
    <source>
        <dbReference type="Proteomes" id="UP000182235"/>
    </source>
</evidence>
<comment type="caution">
    <text evidence="2">The sequence shown here is derived from an EMBL/GenBank/DDBJ whole genome shotgun (WGS) entry which is preliminary data.</text>
</comment>
<organism evidence="2 3">
    <name type="scientific">Emergomyces pasteurianus Ep9510</name>
    <dbReference type="NCBI Taxonomy" id="1447872"/>
    <lineage>
        <taxon>Eukaryota</taxon>
        <taxon>Fungi</taxon>
        <taxon>Dikarya</taxon>
        <taxon>Ascomycota</taxon>
        <taxon>Pezizomycotina</taxon>
        <taxon>Eurotiomycetes</taxon>
        <taxon>Eurotiomycetidae</taxon>
        <taxon>Onygenales</taxon>
        <taxon>Ajellomycetaceae</taxon>
        <taxon>Emergomyces</taxon>
    </lineage>
</organism>
<feature type="region of interest" description="Disordered" evidence="1">
    <location>
        <begin position="1"/>
        <end position="67"/>
    </location>
</feature>
<protein>
    <recommendedName>
        <fullName evidence="4">Actin-like ATPase domain-containing protein</fullName>
    </recommendedName>
</protein>
<proteinExistence type="predicted"/>
<evidence type="ECO:0008006" key="4">
    <source>
        <dbReference type="Google" id="ProtNLM"/>
    </source>
</evidence>
<dbReference type="InterPro" id="IPR043129">
    <property type="entry name" value="ATPase_NBD"/>
</dbReference>
<dbReference type="PANTHER" id="PTHR14187:SF5">
    <property type="entry name" value="HEAT SHOCK 70 KDA PROTEIN 12A"/>
    <property type="match status" value="1"/>
</dbReference>
<dbReference type="VEuPathDB" id="FungiDB:AJ78_04615"/>
<dbReference type="CDD" id="cd10170">
    <property type="entry name" value="ASKHA_NBD_HSP70"/>
    <property type="match status" value="1"/>
</dbReference>
<dbReference type="EMBL" id="LGRN01000176">
    <property type="protein sequence ID" value="OJD15098.1"/>
    <property type="molecule type" value="Genomic_DNA"/>
</dbReference>
<dbReference type="Gene3D" id="3.30.420.40">
    <property type="match status" value="1"/>
</dbReference>
<reference evidence="2 3" key="1">
    <citation type="submission" date="2015-07" db="EMBL/GenBank/DDBJ databases">
        <title>Emmonsia species relationships and genome sequence.</title>
        <authorList>
            <consortium name="The Broad Institute Genomics Platform"/>
            <person name="Cuomo C.A."/>
            <person name="Munoz J.F."/>
            <person name="Imamovic A."/>
            <person name="Priest M.E."/>
            <person name="Young S."/>
            <person name="Clay O.K."/>
            <person name="McEwen J.G."/>
        </authorList>
    </citation>
    <scope>NUCLEOTIDE SEQUENCE [LARGE SCALE GENOMIC DNA]</scope>
    <source>
        <strain evidence="2 3">UAMH 9510</strain>
    </source>
</reference>
<sequence length="387" mass="42437">MSPVLPFGFNDTPTVPRTPRTPRRQMPKVGNKGLQGELTSPNIVKRENVGYNESCSPSPAKKKGKKDIPERRLIIGIDFGTTYSAGVAMAHSNAEPGDIEVIKEWPGNFEVRIKVPSTIADRINNSEFRQWGYEVTAGMPCSSWFKLKMAPSNTSAIQDDPLLLHSVGPSLLRVPDGETPRTLCEEYLSRLYKHVLEKIGREYTNAMVDTLRVDVVLTTPADWSRGYKIALVEAAHAAGVASRIGDSISTIDEPEAAALAAFETSRKLGNGSIFKVKTNVVVVDIGGGTICGATTIDRELHRLMESKYGNAFSSLQVKETGHGGKFMTKFESVKRRFKGHGIAYDKEYKLPLLMDVEDGTGYEGGLGEVTITREVAFQSLVDRSFGH</sequence>
<keyword evidence="3" id="KW-1185">Reference proteome</keyword>
<dbReference type="STRING" id="1447872.A0A1J9PGR3"/>
<dbReference type="AlphaFoldDB" id="A0A1J9PGR3"/>
<gene>
    <name evidence="2" type="ORF">AJ78_04615</name>
</gene>
<dbReference type="SUPFAM" id="SSF53067">
    <property type="entry name" value="Actin-like ATPase domain"/>
    <property type="match status" value="1"/>
</dbReference>
<dbReference type="PANTHER" id="PTHR14187">
    <property type="entry name" value="ALPHA KINASE/ELONGATION FACTOR 2 KINASE"/>
    <property type="match status" value="1"/>
</dbReference>
<evidence type="ECO:0000256" key="1">
    <source>
        <dbReference type="SAM" id="MobiDB-lite"/>
    </source>
</evidence>
<dbReference type="OrthoDB" id="2963168at2759"/>
<dbReference type="Proteomes" id="UP000182235">
    <property type="component" value="Unassembled WGS sequence"/>
</dbReference>
<name>A0A1J9PGR3_9EURO</name>
<accession>A0A1J9PGR3</accession>